<evidence type="ECO:0000256" key="1">
    <source>
        <dbReference type="ARBA" id="ARBA00022478"/>
    </source>
</evidence>
<protein>
    <recommendedName>
        <fullName evidence="4">S1 motif domain-containing protein</fullName>
    </recommendedName>
</protein>
<evidence type="ECO:0000313" key="3">
    <source>
        <dbReference type="EMBL" id="QHT27150.1"/>
    </source>
</evidence>
<dbReference type="InterPro" id="IPR036898">
    <property type="entry name" value="RNA_pol_Rpb7-like_N_sf"/>
</dbReference>
<keyword evidence="2" id="KW-0804">Transcription</keyword>
<evidence type="ECO:0008006" key="4">
    <source>
        <dbReference type="Google" id="ProtNLM"/>
    </source>
</evidence>
<organism evidence="3">
    <name type="scientific">viral metagenome</name>
    <dbReference type="NCBI Taxonomy" id="1070528"/>
    <lineage>
        <taxon>unclassified sequences</taxon>
        <taxon>metagenomes</taxon>
        <taxon>organismal metagenomes</taxon>
    </lineage>
</organism>
<dbReference type="AlphaFoldDB" id="A0A6C0EFF4"/>
<keyword evidence="1" id="KW-0240">DNA-directed RNA polymerase</keyword>
<dbReference type="SUPFAM" id="SSF88798">
    <property type="entry name" value="N-terminal, heterodimerisation domain of RBP7 (RpoE)"/>
    <property type="match status" value="1"/>
</dbReference>
<evidence type="ECO:0000256" key="2">
    <source>
        <dbReference type="ARBA" id="ARBA00023163"/>
    </source>
</evidence>
<proteinExistence type="predicted"/>
<dbReference type="EMBL" id="MN739812">
    <property type="protein sequence ID" value="QHT27150.1"/>
    <property type="molecule type" value="Genomic_DNA"/>
</dbReference>
<reference evidence="3" key="1">
    <citation type="journal article" date="2020" name="Nature">
        <title>Giant virus diversity and host interactions through global metagenomics.</title>
        <authorList>
            <person name="Schulz F."/>
            <person name="Roux S."/>
            <person name="Paez-Espino D."/>
            <person name="Jungbluth S."/>
            <person name="Walsh D.A."/>
            <person name="Denef V.J."/>
            <person name="McMahon K.D."/>
            <person name="Konstantinidis K.T."/>
            <person name="Eloe-Fadrosh E.A."/>
            <person name="Kyrpides N.C."/>
            <person name="Woyke T."/>
        </authorList>
    </citation>
    <scope>NUCLEOTIDE SEQUENCE</scope>
    <source>
        <strain evidence="3">GVMAG-M-3300023179-2</strain>
    </source>
</reference>
<dbReference type="GO" id="GO:0000428">
    <property type="term" value="C:DNA-directed RNA polymerase complex"/>
    <property type="evidence" value="ECO:0007669"/>
    <property type="project" value="UniProtKB-KW"/>
</dbReference>
<name>A0A6C0EFF4_9ZZZZ</name>
<accession>A0A6C0EFF4</accession>
<dbReference type="Gene3D" id="3.30.1490.120">
    <property type="entry name" value="RNA polymerase Rpb7-like, N-terminal domain"/>
    <property type="match status" value="1"/>
</dbReference>
<sequence length="209" mass="23988">MKLVSPYRNIKQNARISIEPYHMNSDIKNNMKIILKKKMEKKCNKIGYIDEVYRIVEYSDGFMPPENLNGNAIYDITFHCKICMPVVNSIIIGQIRVINQELIVAIHGPIMIFIPKENVDTNIWNISDGYINKISNIKLILGDHIKIKISDNRVNQNDNQIKSIGKLQETATTDEINNFFGNKCIANSKIHHDLPEISDNENSDSNFIL</sequence>